<reference evidence="7 8" key="1">
    <citation type="submission" date="2019-09" db="EMBL/GenBank/DDBJ databases">
        <title>Ecophysiology of the spiral-shaped methanotroph Methylospira mobilis as revealed by the complete genome sequence.</title>
        <authorList>
            <person name="Oshkin I.Y."/>
            <person name="Dedysh S.N."/>
            <person name="Miroshnikov K."/>
            <person name="Danilova O.V."/>
            <person name="Hakobyan A."/>
            <person name="Liesack W."/>
        </authorList>
    </citation>
    <scope>NUCLEOTIDE SEQUENCE [LARGE SCALE GENOMIC DNA]</scope>
    <source>
        <strain evidence="7 8">Shm1</strain>
    </source>
</reference>
<dbReference type="GO" id="GO:0003684">
    <property type="term" value="F:damaged DNA binding"/>
    <property type="evidence" value="ECO:0007669"/>
    <property type="project" value="InterPro"/>
</dbReference>
<protein>
    <submittedName>
        <fullName evidence="7">Y-family DNA polymerase</fullName>
    </submittedName>
</protein>
<dbReference type="Gene3D" id="3.30.70.270">
    <property type="match status" value="1"/>
</dbReference>
<dbReference type="PROSITE" id="PS50173">
    <property type="entry name" value="UMUC"/>
    <property type="match status" value="1"/>
</dbReference>
<dbReference type="InterPro" id="IPR017961">
    <property type="entry name" value="DNA_pol_Y-fam_little_finger"/>
</dbReference>
<organism evidence="7 8">
    <name type="scientific">Candidatus Methylospira mobilis</name>
    <dbReference type="NCBI Taxonomy" id="1808979"/>
    <lineage>
        <taxon>Bacteria</taxon>
        <taxon>Pseudomonadati</taxon>
        <taxon>Pseudomonadota</taxon>
        <taxon>Gammaproteobacteria</taxon>
        <taxon>Methylococcales</taxon>
        <taxon>Methylococcaceae</taxon>
        <taxon>Candidatus Methylospira</taxon>
    </lineage>
</organism>
<dbReference type="SUPFAM" id="SSF56672">
    <property type="entry name" value="DNA/RNA polymerases"/>
    <property type="match status" value="1"/>
</dbReference>
<evidence type="ECO:0000256" key="4">
    <source>
        <dbReference type="ARBA" id="ARBA00023204"/>
    </source>
</evidence>
<dbReference type="Proteomes" id="UP000325755">
    <property type="component" value="Chromosome"/>
</dbReference>
<comment type="similarity">
    <text evidence="1">Belongs to the DNA polymerase type-Y family.</text>
</comment>
<accession>A0A5Q0BNH3</accession>
<gene>
    <name evidence="7" type="ORF">F6R98_20485</name>
</gene>
<keyword evidence="3" id="KW-0741">SOS mutagenesis</keyword>
<dbReference type="GO" id="GO:0006281">
    <property type="term" value="P:DNA repair"/>
    <property type="evidence" value="ECO:0007669"/>
    <property type="project" value="UniProtKB-KW"/>
</dbReference>
<dbReference type="InParanoid" id="A0A5Q0BNH3"/>
<keyword evidence="8" id="KW-1185">Reference proteome</keyword>
<dbReference type="PANTHER" id="PTHR11076">
    <property type="entry name" value="DNA REPAIR POLYMERASE UMUC / TRANSFERASE FAMILY MEMBER"/>
    <property type="match status" value="1"/>
</dbReference>
<keyword evidence="2" id="KW-0227">DNA damage</keyword>
<dbReference type="InterPro" id="IPR043502">
    <property type="entry name" value="DNA/RNA_pol_sf"/>
</dbReference>
<evidence type="ECO:0000313" key="8">
    <source>
        <dbReference type="Proteomes" id="UP000325755"/>
    </source>
</evidence>
<keyword evidence="4" id="KW-0234">DNA repair</keyword>
<dbReference type="InterPro" id="IPR025188">
    <property type="entry name" value="DUF4113"/>
</dbReference>
<dbReference type="EMBL" id="CP044205">
    <property type="protein sequence ID" value="QFY44712.1"/>
    <property type="molecule type" value="Genomic_DNA"/>
</dbReference>
<dbReference type="InterPro" id="IPR043128">
    <property type="entry name" value="Rev_trsase/Diguanyl_cyclase"/>
</dbReference>
<evidence type="ECO:0000313" key="7">
    <source>
        <dbReference type="EMBL" id="QFY44712.1"/>
    </source>
</evidence>
<dbReference type="Gene3D" id="1.10.150.20">
    <property type="entry name" value="5' to 3' exonuclease, C-terminal subdomain"/>
    <property type="match status" value="1"/>
</dbReference>
<feature type="domain" description="UmuC" evidence="6">
    <location>
        <begin position="5"/>
        <end position="191"/>
    </location>
</feature>
<sequence length="429" mass="47912">MTRVIALVDVNNFYVSCERVFNPKLAGKPVVVLSNNDGICIARSEEVKALGVRMGAPWFQIQDLARRHGVVALSSNYTLYADLSNRIMATLAEFSPQQEVYSIDECFLDLAGMHQGEVNTYGLSMRARARRWVGLPVCVGMGQTKTLAKFANHVAKKQPRFGGVFHYGQLSPHEQKQLMSAVDVGVVWGVGRRIAERLKRRGIHSVQELRDADPKSMRKGFGVVLERIILELQGEQCLELEDIIPPKQQIMCSRTFGQLATGLPELSEAATAYTSRAAEKLRSQGAVAGAVQIYVRTNPFQDREPQYQAALTVALTAPTDDTMRLVKAALHALQKIYRPGHRYQKVGVILLELDTPRSRQMQLFDDPEPAGINRRKALMSTLDSINRQMGRGTLRLAAEGYEQRWKVKSAIKSPRYTTCWDELAVASAR</sequence>
<dbReference type="RefSeq" id="WP_153250677.1">
    <property type="nucleotide sequence ID" value="NZ_CP044205.1"/>
</dbReference>
<dbReference type="InterPro" id="IPR050116">
    <property type="entry name" value="DNA_polymerase-Y"/>
</dbReference>
<dbReference type="GO" id="GO:0003887">
    <property type="term" value="F:DNA-directed DNA polymerase activity"/>
    <property type="evidence" value="ECO:0007669"/>
    <property type="project" value="TreeGrafter"/>
</dbReference>
<dbReference type="OrthoDB" id="9808813at2"/>
<dbReference type="PANTHER" id="PTHR11076:SF34">
    <property type="entry name" value="PROTEIN UMUC"/>
    <property type="match status" value="1"/>
</dbReference>
<evidence type="ECO:0000256" key="3">
    <source>
        <dbReference type="ARBA" id="ARBA00023199"/>
    </source>
</evidence>
<evidence type="ECO:0000256" key="1">
    <source>
        <dbReference type="ARBA" id="ARBA00010945"/>
    </source>
</evidence>
<dbReference type="GO" id="GO:0005829">
    <property type="term" value="C:cytosol"/>
    <property type="evidence" value="ECO:0007669"/>
    <property type="project" value="TreeGrafter"/>
</dbReference>
<dbReference type="NCBIfam" id="NF002955">
    <property type="entry name" value="PRK03609.1"/>
    <property type="match status" value="1"/>
</dbReference>
<dbReference type="GO" id="GO:0042276">
    <property type="term" value="P:error-prone translesion synthesis"/>
    <property type="evidence" value="ECO:0007669"/>
    <property type="project" value="TreeGrafter"/>
</dbReference>
<dbReference type="Pfam" id="PF00817">
    <property type="entry name" value="IMS"/>
    <property type="match status" value="1"/>
</dbReference>
<dbReference type="Gene3D" id="3.40.1170.60">
    <property type="match status" value="1"/>
</dbReference>
<dbReference type="GO" id="GO:0009432">
    <property type="term" value="P:SOS response"/>
    <property type="evidence" value="ECO:0007669"/>
    <property type="project" value="UniProtKB-KW"/>
</dbReference>
<dbReference type="InterPro" id="IPR001126">
    <property type="entry name" value="UmuC"/>
</dbReference>
<evidence type="ECO:0000256" key="2">
    <source>
        <dbReference type="ARBA" id="ARBA00022763"/>
    </source>
</evidence>
<dbReference type="KEGG" id="mmob:F6R98_20485"/>
<evidence type="ECO:0000256" key="5">
    <source>
        <dbReference type="ARBA" id="ARBA00023236"/>
    </source>
</evidence>
<dbReference type="AlphaFoldDB" id="A0A5Q0BNH3"/>
<dbReference type="Pfam" id="PF13438">
    <property type="entry name" value="DUF4113"/>
    <property type="match status" value="1"/>
</dbReference>
<proteinExistence type="inferred from homology"/>
<evidence type="ECO:0000259" key="6">
    <source>
        <dbReference type="PROSITE" id="PS50173"/>
    </source>
</evidence>
<dbReference type="CDD" id="cd01700">
    <property type="entry name" value="PolY_Pol_V_umuC"/>
    <property type="match status" value="1"/>
</dbReference>
<name>A0A5Q0BNH3_9GAMM</name>
<dbReference type="FunCoup" id="A0A5Q0BNH3">
    <property type="interactions" value="98"/>
</dbReference>
<keyword evidence="5" id="KW-0742">SOS response</keyword>
<dbReference type="Pfam" id="PF11799">
    <property type="entry name" value="IMS_C"/>
    <property type="match status" value="1"/>
</dbReference>